<evidence type="ECO:0000313" key="3">
    <source>
        <dbReference type="Proteomes" id="UP000029121"/>
    </source>
</evidence>
<evidence type="ECO:0000313" key="2">
    <source>
        <dbReference type="EMBL" id="EOA18939.1"/>
    </source>
</evidence>
<dbReference type="SUPFAM" id="SSF52540">
    <property type="entry name" value="P-loop containing nucleoside triphosphate hydrolases"/>
    <property type="match status" value="1"/>
</dbReference>
<dbReference type="PANTHER" id="PTHR23274">
    <property type="entry name" value="DNA HELICASE-RELATED"/>
    <property type="match status" value="1"/>
</dbReference>
<sequence>MRLFQNISSTEAHEIEKFSIWILDVGEGRLNRRNDGVADIDISEELLITEVDNPIESIVREVYIREFIRHRERSFIFPKSSEERMYLSSDSLDPSDKQNKDNPTYIQDYLNSVRISGVPNHALRLKIGCLVMLLHNIDAHRGLMNDHVFQARILTDTRVGKLVMLPRMVLTPLDLRLPFKMRRRQFPISVAFAMTINKSQGQSLSKVVIYLPRTVFSHGQLYLAMSRLSSKSSLKILITYAKGKPKTKTRNVVFKEVFQNL</sequence>
<accession>R0GPZ5</accession>
<dbReference type="GO" id="GO:0005657">
    <property type="term" value="C:replication fork"/>
    <property type="evidence" value="ECO:0007669"/>
    <property type="project" value="TreeGrafter"/>
</dbReference>
<dbReference type="PANTHER" id="PTHR23274:SF48">
    <property type="entry name" value="ATP-DEPENDENT DNA HELICASE"/>
    <property type="match status" value="1"/>
</dbReference>
<dbReference type="AlphaFoldDB" id="R0GPZ5"/>
<dbReference type="Proteomes" id="UP000029121">
    <property type="component" value="Unassembled WGS sequence"/>
</dbReference>
<dbReference type="GO" id="GO:0006260">
    <property type="term" value="P:DNA replication"/>
    <property type="evidence" value="ECO:0007669"/>
    <property type="project" value="TreeGrafter"/>
</dbReference>
<dbReference type="CDD" id="cd18809">
    <property type="entry name" value="SF1_C_RecD"/>
    <property type="match status" value="1"/>
</dbReference>
<reference evidence="3" key="1">
    <citation type="journal article" date="2013" name="Nat. Genet.">
        <title>The Capsella rubella genome and the genomic consequences of rapid mating system evolution.</title>
        <authorList>
            <person name="Slotte T."/>
            <person name="Hazzouri K.M."/>
            <person name="Agren J.A."/>
            <person name="Koenig D."/>
            <person name="Maumus F."/>
            <person name="Guo Y.L."/>
            <person name="Steige K."/>
            <person name="Platts A.E."/>
            <person name="Escobar J.S."/>
            <person name="Newman L.K."/>
            <person name="Wang W."/>
            <person name="Mandakova T."/>
            <person name="Vello E."/>
            <person name="Smith L.M."/>
            <person name="Henz S.R."/>
            <person name="Steffen J."/>
            <person name="Takuno S."/>
            <person name="Brandvain Y."/>
            <person name="Coop G."/>
            <person name="Andolfatto P."/>
            <person name="Hu T.T."/>
            <person name="Blanchette M."/>
            <person name="Clark R.M."/>
            <person name="Quesneville H."/>
            <person name="Nordborg M."/>
            <person name="Gaut B.S."/>
            <person name="Lysak M.A."/>
            <person name="Jenkins J."/>
            <person name="Grimwood J."/>
            <person name="Chapman J."/>
            <person name="Prochnik S."/>
            <person name="Shu S."/>
            <person name="Rokhsar D."/>
            <person name="Schmutz J."/>
            <person name="Weigel D."/>
            <person name="Wright S.I."/>
        </authorList>
    </citation>
    <scope>NUCLEOTIDE SEQUENCE [LARGE SCALE GENOMIC DNA]</scope>
    <source>
        <strain evidence="3">cv. Monte Gargano</strain>
    </source>
</reference>
<evidence type="ECO:0000259" key="1">
    <source>
        <dbReference type="Pfam" id="PF21530"/>
    </source>
</evidence>
<dbReference type="FunFam" id="3.40.50.300:FF:002884">
    <property type="entry name" value="ATP-dependent DNA helicase"/>
    <property type="match status" value="1"/>
</dbReference>
<protein>
    <recommendedName>
        <fullName evidence="1">DNA helicase Pif1-like 2B domain-containing protein</fullName>
    </recommendedName>
</protein>
<proteinExistence type="predicted"/>
<feature type="domain" description="DNA helicase Pif1-like 2B" evidence="1">
    <location>
        <begin position="108"/>
        <end position="145"/>
    </location>
</feature>
<keyword evidence="3" id="KW-1185">Reference proteome</keyword>
<dbReference type="InterPro" id="IPR027417">
    <property type="entry name" value="P-loop_NTPase"/>
</dbReference>
<name>R0GPZ5_9BRAS</name>
<dbReference type="eggNOG" id="KOG0987">
    <property type="taxonomic scope" value="Eukaryota"/>
</dbReference>
<dbReference type="Gene3D" id="3.40.50.300">
    <property type="entry name" value="P-loop containing nucleotide triphosphate hydrolases"/>
    <property type="match status" value="1"/>
</dbReference>
<gene>
    <name evidence="2" type="ORF">CARUB_v10007570mg</name>
</gene>
<dbReference type="InterPro" id="IPR049163">
    <property type="entry name" value="Pif1-like_2B_dom"/>
</dbReference>
<dbReference type="EMBL" id="KB870811">
    <property type="protein sequence ID" value="EOA18939.1"/>
    <property type="molecule type" value="Genomic_DNA"/>
</dbReference>
<organism evidence="2 3">
    <name type="scientific">Capsella rubella</name>
    <dbReference type="NCBI Taxonomy" id="81985"/>
    <lineage>
        <taxon>Eukaryota</taxon>
        <taxon>Viridiplantae</taxon>
        <taxon>Streptophyta</taxon>
        <taxon>Embryophyta</taxon>
        <taxon>Tracheophyta</taxon>
        <taxon>Spermatophyta</taxon>
        <taxon>Magnoliopsida</taxon>
        <taxon>eudicotyledons</taxon>
        <taxon>Gunneridae</taxon>
        <taxon>Pentapetalae</taxon>
        <taxon>rosids</taxon>
        <taxon>malvids</taxon>
        <taxon>Brassicales</taxon>
        <taxon>Brassicaceae</taxon>
        <taxon>Camelineae</taxon>
        <taxon>Capsella</taxon>
    </lineage>
</organism>
<dbReference type="Pfam" id="PF21530">
    <property type="entry name" value="Pif1_2B_dom"/>
    <property type="match status" value="1"/>
</dbReference>